<dbReference type="SUPFAM" id="SSF47874">
    <property type="entry name" value="Annexin"/>
    <property type="match status" value="1"/>
</dbReference>
<organism evidence="4 5">
    <name type="scientific">Canariomyces notabilis</name>
    <dbReference type="NCBI Taxonomy" id="2074819"/>
    <lineage>
        <taxon>Eukaryota</taxon>
        <taxon>Fungi</taxon>
        <taxon>Dikarya</taxon>
        <taxon>Ascomycota</taxon>
        <taxon>Pezizomycotina</taxon>
        <taxon>Sordariomycetes</taxon>
        <taxon>Sordariomycetidae</taxon>
        <taxon>Sordariales</taxon>
        <taxon>Chaetomiaceae</taxon>
        <taxon>Canariomyces</taxon>
    </lineage>
</organism>
<evidence type="ECO:0000256" key="1">
    <source>
        <dbReference type="ARBA" id="ARBA00007831"/>
    </source>
</evidence>
<accession>A0AAN6THE9</accession>
<comment type="similarity">
    <text evidence="1">Belongs to the annexin family.</text>
</comment>
<keyword evidence="2" id="KW-0677">Repeat</keyword>
<dbReference type="PROSITE" id="PS51897">
    <property type="entry name" value="ANNEXIN_2"/>
    <property type="match status" value="4"/>
</dbReference>
<reference evidence="4" key="1">
    <citation type="journal article" date="2023" name="Mol. Phylogenet. Evol.">
        <title>Genome-scale phylogeny and comparative genomics of the fungal order Sordariales.</title>
        <authorList>
            <person name="Hensen N."/>
            <person name="Bonometti L."/>
            <person name="Westerberg I."/>
            <person name="Brannstrom I.O."/>
            <person name="Guillou S."/>
            <person name="Cros-Aarteil S."/>
            <person name="Calhoun S."/>
            <person name="Haridas S."/>
            <person name="Kuo A."/>
            <person name="Mondo S."/>
            <person name="Pangilinan J."/>
            <person name="Riley R."/>
            <person name="LaButti K."/>
            <person name="Andreopoulos B."/>
            <person name="Lipzen A."/>
            <person name="Chen C."/>
            <person name="Yan M."/>
            <person name="Daum C."/>
            <person name="Ng V."/>
            <person name="Clum A."/>
            <person name="Steindorff A."/>
            <person name="Ohm R.A."/>
            <person name="Martin F."/>
            <person name="Silar P."/>
            <person name="Natvig D.O."/>
            <person name="Lalanne C."/>
            <person name="Gautier V."/>
            <person name="Ament-Velasquez S.L."/>
            <person name="Kruys A."/>
            <person name="Hutchinson M.I."/>
            <person name="Powell A.J."/>
            <person name="Barry K."/>
            <person name="Miller A.N."/>
            <person name="Grigoriev I.V."/>
            <person name="Debuchy R."/>
            <person name="Gladieux P."/>
            <person name="Hiltunen Thoren M."/>
            <person name="Johannesson H."/>
        </authorList>
    </citation>
    <scope>NUCLEOTIDE SEQUENCE</scope>
    <source>
        <strain evidence="4">CBS 508.74</strain>
    </source>
</reference>
<dbReference type="AlphaFoldDB" id="A0AAN6THE9"/>
<sequence>MGGYGYGTPNLMPVQPTPASAGYDTAQKAWAQPVNTASDVEALRKAMKGMGCDEKALIRVLTQPQYSNPWAMAQLVRDYDSRFLRSLEDDVRSETRGDFETALLAILRGPLRHDVHVLTRALDRLGTDEEALMDVLLDRSNADLRAIAAEYRRVNNNRDLLTAIRDDLSSDDALFRLYSMVLSATRAEDAAPVLPHEIDQKVTELQRATEGTIGANAVAVAQIFASSNAAQLRAVADAYQTKYHRSLQEVIEKEFRGDMEDALLRMLMASRDRAASDAQRLREALIKKKETLFVNRLVSLYWDGPRLQAAKDAYRKKFHCTLAKDVKDALKGDLEDFALALIREK</sequence>
<evidence type="ECO:0000313" key="4">
    <source>
        <dbReference type="EMBL" id="KAK4114465.1"/>
    </source>
</evidence>
<gene>
    <name evidence="4" type="ORF">N656DRAFT_527956</name>
</gene>
<reference evidence="4" key="2">
    <citation type="submission" date="2023-05" db="EMBL/GenBank/DDBJ databases">
        <authorList>
            <consortium name="Lawrence Berkeley National Laboratory"/>
            <person name="Steindorff A."/>
            <person name="Hensen N."/>
            <person name="Bonometti L."/>
            <person name="Westerberg I."/>
            <person name="Brannstrom I.O."/>
            <person name="Guillou S."/>
            <person name="Cros-Aarteil S."/>
            <person name="Calhoun S."/>
            <person name="Haridas S."/>
            <person name="Kuo A."/>
            <person name="Mondo S."/>
            <person name="Pangilinan J."/>
            <person name="Riley R."/>
            <person name="Labutti K."/>
            <person name="Andreopoulos B."/>
            <person name="Lipzen A."/>
            <person name="Chen C."/>
            <person name="Yanf M."/>
            <person name="Daum C."/>
            <person name="Ng V."/>
            <person name="Clum A."/>
            <person name="Ohm R."/>
            <person name="Martin F."/>
            <person name="Silar P."/>
            <person name="Natvig D."/>
            <person name="Lalanne C."/>
            <person name="Gautier V."/>
            <person name="Ament-Velasquez S.L."/>
            <person name="Kruys A."/>
            <person name="Hutchinson M.I."/>
            <person name="Powell A.J."/>
            <person name="Barry K."/>
            <person name="Miller A.N."/>
            <person name="Grigoriev I.V."/>
            <person name="Debuchy R."/>
            <person name="Gladieux P."/>
            <person name="Thoren M.H."/>
            <person name="Johannesson H."/>
        </authorList>
    </citation>
    <scope>NUCLEOTIDE SEQUENCE</scope>
    <source>
        <strain evidence="4">CBS 508.74</strain>
    </source>
</reference>
<dbReference type="PANTHER" id="PTHR10502">
    <property type="entry name" value="ANNEXIN"/>
    <property type="match status" value="1"/>
</dbReference>
<dbReference type="GO" id="GO:0005737">
    <property type="term" value="C:cytoplasm"/>
    <property type="evidence" value="ECO:0007669"/>
    <property type="project" value="TreeGrafter"/>
</dbReference>
<dbReference type="GO" id="GO:0012506">
    <property type="term" value="C:vesicle membrane"/>
    <property type="evidence" value="ECO:0007669"/>
    <property type="project" value="TreeGrafter"/>
</dbReference>
<comment type="caution">
    <text evidence="4">The sequence shown here is derived from an EMBL/GenBank/DDBJ whole genome shotgun (WGS) entry which is preliminary data.</text>
</comment>
<dbReference type="InterPro" id="IPR001464">
    <property type="entry name" value="Annexin"/>
</dbReference>
<evidence type="ECO:0000313" key="5">
    <source>
        <dbReference type="Proteomes" id="UP001302812"/>
    </source>
</evidence>
<keyword evidence="3" id="KW-0041">Annexin</keyword>
<dbReference type="Gene3D" id="1.10.220.10">
    <property type="entry name" value="Annexin"/>
    <property type="match status" value="4"/>
</dbReference>
<dbReference type="GO" id="GO:0005509">
    <property type="term" value="F:calcium ion binding"/>
    <property type="evidence" value="ECO:0007669"/>
    <property type="project" value="InterPro"/>
</dbReference>
<evidence type="ECO:0000256" key="3">
    <source>
        <dbReference type="ARBA" id="ARBA00023216"/>
    </source>
</evidence>
<dbReference type="GO" id="GO:0005544">
    <property type="term" value="F:calcium-dependent phospholipid binding"/>
    <property type="evidence" value="ECO:0007669"/>
    <property type="project" value="InterPro"/>
</dbReference>
<dbReference type="PRINTS" id="PR00196">
    <property type="entry name" value="ANNEXIN"/>
</dbReference>
<protein>
    <submittedName>
        <fullName evidence="4">Annexin</fullName>
    </submittedName>
</protein>
<dbReference type="RefSeq" id="XP_064672035.1">
    <property type="nucleotide sequence ID" value="XM_064809968.1"/>
</dbReference>
<dbReference type="GO" id="GO:0001786">
    <property type="term" value="F:phosphatidylserine binding"/>
    <property type="evidence" value="ECO:0007669"/>
    <property type="project" value="TreeGrafter"/>
</dbReference>
<dbReference type="Pfam" id="PF00191">
    <property type="entry name" value="Annexin"/>
    <property type="match status" value="3"/>
</dbReference>
<dbReference type="GO" id="GO:0005634">
    <property type="term" value="C:nucleus"/>
    <property type="evidence" value="ECO:0007669"/>
    <property type="project" value="TreeGrafter"/>
</dbReference>
<dbReference type="PANTHER" id="PTHR10502:SF102">
    <property type="entry name" value="ANNEXIN B11"/>
    <property type="match status" value="1"/>
</dbReference>
<dbReference type="InterPro" id="IPR037104">
    <property type="entry name" value="Annexin_sf"/>
</dbReference>
<dbReference type="EMBL" id="MU853336">
    <property type="protein sequence ID" value="KAK4114465.1"/>
    <property type="molecule type" value="Genomic_DNA"/>
</dbReference>
<dbReference type="InterPro" id="IPR018502">
    <property type="entry name" value="Annexin_repeat"/>
</dbReference>
<name>A0AAN6THE9_9PEZI</name>
<keyword evidence="5" id="KW-1185">Reference proteome</keyword>
<evidence type="ECO:0000256" key="2">
    <source>
        <dbReference type="ARBA" id="ARBA00022737"/>
    </source>
</evidence>
<proteinExistence type="inferred from homology"/>
<dbReference type="GeneID" id="89934092"/>
<dbReference type="SMART" id="SM00335">
    <property type="entry name" value="ANX"/>
    <property type="match status" value="4"/>
</dbReference>
<dbReference type="Proteomes" id="UP001302812">
    <property type="component" value="Unassembled WGS sequence"/>
</dbReference>
<dbReference type="GO" id="GO:0005886">
    <property type="term" value="C:plasma membrane"/>
    <property type="evidence" value="ECO:0007669"/>
    <property type="project" value="TreeGrafter"/>
</dbReference>